<feature type="domain" description="Protein kinase" evidence="7">
    <location>
        <begin position="30"/>
        <end position="243"/>
    </location>
</feature>
<dbReference type="EnsemblPlants" id="ORUFI10G01060.1">
    <property type="protein sequence ID" value="ORUFI10G01060.1"/>
    <property type="gene ID" value="ORUFI10G01060"/>
</dbReference>
<dbReference type="GO" id="GO:0007346">
    <property type="term" value="P:regulation of mitotic cell cycle"/>
    <property type="evidence" value="ECO:0007669"/>
    <property type="project" value="TreeGrafter"/>
</dbReference>
<dbReference type="PANTHER" id="PTHR24056">
    <property type="entry name" value="CELL DIVISION PROTEIN KINASE"/>
    <property type="match status" value="1"/>
</dbReference>
<dbReference type="FunFam" id="1.10.510.10:FF:000559">
    <property type="entry name" value="Protein kinase domain containing protein"/>
    <property type="match status" value="1"/>
</dbReference>
<dbReference type="Pfam" id="PF00069">
    <property type="entry name" value="Pkinase"/>
    <property type="match status" value="2"/>
</dbReference>
<dbReference type="AlphaFoldDB" id="A0A0E0QVT2"/>
<evidence type="ECO:0000256" key="5">
    <source>
        <dbReference type="ARBA" id="ARBA00022840"/>
    </source>
</evidence>
<dbReference type="SMART" id="SM00220">
    <property type="entry name" value="S_TKc"/>
    <property type="match status" value="1"/>
</dbReference>
<evidence type="ECO:0000313" key="9">
    <source>
        <dbReference type="Proteomes" id="UP000008022"/>
    </source>
</evidence>
<dbReference type="eggNOG" id="KOG0593">
    <property type="taxonomic scope" value="Eukaryota"/>
</dbReference>
<evidence type="ECO:0000259" key="7">
    <source>
        <dbReference type="PROSITE" id="PS50011"/>
    </source>
</evidence>
<keyword evidence="4" id="KW-0547">Nucleotide-binding</keyword>
<dbReference type="InterPro" id="IPR008271">
    <property type="entry name" value="Ser/Thr_kinase_AS"/>
</dbReference>
<dbReference type="STRING" id="4529.A0A0E0QVT2"/>
<dbReference type="PANTHER" id="PTHR24056:SF432">
    <property type="entry name" value="OS10G0154500 PROTEIN"/>
    <property type="match status" value="1"/>
</dbReference>
<dbReference type="OMA" id="EMADMRH"/>
<name>A0A0E0QVT2_ORYRU</name>
<dbReference type="InterPro" id="IPR050108">
    <property type="entry name" value="CDK"/>
</dbReference>
<dbReference type="GO" id="GO:0005524">
    <property type="term" value="F:ATP binding"/>
    <property type="evidence" value="ECO:0007669"/>
    <property type="project" value="UniProtKB-KW"/>
</dbReference>
<dbReference type="Gene3D" id="1.10.510.10">
    <property type="entry name" value="Transferase(Phosphotransferase) domain 1"/>
    <property type="match status" value="2"/>
</dbReference>
<dbReference type="InterPro" id="IPR011009">
    <property type="entry name" value="Kinase-like_dom_sf"/>
</dbReference>
<dbReference type="EC" id="2.7.11.23" evidence="2"/>
<evidence type="ECO:0000256" key="4">
    <source>
        <dbReference type="ARBA" id="ARBA00022741"/>
    </source>
</evidence>
<reference evidence="9" key="1">
    <citation type="submission" date="2013-06" db="EMBL/GenBank/DDBJ databases">
        <authorList>
            <person name="Zhao Q."/>
        </authorList>
    </citation>
    <scope>NUCLEOTIDE SEQUENCE</scope>
    <source>
        <strain evidence="9">cv. W1943</strain>
    </source>
</reference>
<evidence type="ECO:0000256" key="6">
    <source>
        <dbReference type="ARBA" id="ARBA00049280"/>
    </source>
</evidence>
<dbReference type="PROSITE" id="PS50011">
    <property type="entry name" value="PROTEIN_KINASE_DOM"/>
    <property type="match status" value="2"/>
</dbReference>
<comment type="similarity">
    <text evidence="1">Belongs to the protein kinase superfamily. CMGC Ser/Thr protein kinase family. CDC2/CDKX subfamily.</text>
</comment>
<dbReference type="Gene3D" id="3.30.200.20">
    <property type="entry name" value="Phosphorylase Kinase, domain 1"/>
    <property type="match status" value="1"/>
</dbReference>
<evidence type="ECO:0000256" key="2">
    <source>
        <dbReference type="ARBA" id="ARBA00012409"/>
    </source>
</evidence>
<protein>
    <recommendedName>
        <fullName evidence="2">[RNA-polymerase]-subunit kinase</fullName>
        <ecNumber evidence="2">2.7.11.23</ecNumber>
    </recommendedName>
</protein>
<reference evidence="8" key="2">
    <citation type="submission" date="2015-06" db="UniProtKB">
        <authorList>
            <consortium name="EnsemblPlants"/>
        </authorList>
    </citation>
    <scope>IDENTIFICATION</scope>
</reference>
<dbReference type="PROSITE" id="PS00108">
    <property type="entry name" value="PROTEIN_KINASE_ST"/>
    <property type="match status" value="1"/>
</dbReference>
<keyword evidence="9" id="KW-1185">Reference proteome</keyword>
<evidence type="ECO:0000256" key="1">
    <source>
        <dbReference type="ARBA" id="ARBA00006485"/>
    </source>
</evidence>
<dbReference type="SUPFAM" id="SSF56112">
    <property type="entry name" value="Protein kinase-like (PK-like)"/>
    <property type="match status" value="2"/>
</dbReference>
<dbReference type="GO" id="GO:0008353">
    <property type="term" value="F:RNA polymerase II CTD heptapeptide repeat kinase activity"/>
    <property type="evidence" value="ECO:0007669"/>
    <property type="project" value="UniProtKB-EC"/>
</dbReference>
<proteinExistence type="inferred from homology"/>
<dbReference type="InterPro" id="IPR000719">
    <property type="entry name" value="Prot_kinase_dom"/>
</dbReference>
<keyword evidence="5" id="KW-0067">ATP-binding</keyword>
<dbReference type="GO" id="GO:0005634">
    <property type="term" value="C:nucleus"/>
    <property type="evidence" value="ECO:0007669"/>
    <property type="project" value="TreeGrafter"/>
</dbReference>
<dbReference type="eggNOG" id="KOG0663">
    <property type="taxonomic scope" value="Eukaryota"/>
</dbReference>
<evidence type="ECO:0000256" key="3">
    <source>
        <dbReference type="ARBA" id="ARBA00022553"/>
    </source>
</evidence>
<comment type="catalytic activity">
    <reaction evidence="6">
        <text>[DNA-directed RNA polymerase] + ATP = phospho-[DNA-directed RNA polymerase] + ADP + H(+)</text>
        <dbReference type="Rhea" id="RHEA:10216"/>
        <dbReference type="Rhea" id="RHEA-COMP:11321"/>
        <dbReference type="Rhea" id="RHEA-COMP:11322"/>
        <dbReference type="ChEBI" id="CHEBI:15378"/>
        <dbReference type="ChEBI" id="CHEBI:30616"/>
        <dbReference type="ChEBI" id="CHEBI:43176"/>
        <dbReference type="ChEBI" id="CHEBI:68546"/>
        <dbReference type="ChEBI" id="CHEBI:456216"/>
        <dbReference type="EC" id="2.7.11.23"/>
    </reaction>
</comment>
<sequence>MPATRKRSAPEQDEVSGVKKRLRLGSIYDYKKLAVLGEGWDGVVFKAEHLRTSDMWVRAATDHHAFIREAGCLAACRGHRNIVEVRDVVDDASTGDMFIVMDFVGGRTLRLDLWMTHLDPEEKARSVMRDLVAAAGALHAAGVMHRDIKPDNVLVTYGGGLKLCDFVRSSHLPYRVMILLAGLIINNAANENRFSLIAVLACNQRKSIFVGTHLAVPPEQDDATTGGVKKRLRLGSIYDYRKLTVLGEGRDGVVFKAEHLRTGDMVAIKWVRAAADQRAFIREVGCLAACRGHRNIVVVRDVVEDASTGDMFIVTDFVGGRTLRLDLWMTHPDPEERARSVMRDLVAAAGALHAAGVMHRDIKPDNVLVANGGGLKLCDFGAATPVKPPGKPYEESRVGTLLYTSPEQLADSEFYGPAVDMWALGCIMAEILTGGPLFDDSSEERMHKEMADMRHRLESTGTCKLFDELPELSAAGREVLAGMLAFNPDERMTAAEALDHRWFTGKPERRS</sequence>
<dbReference type="Gramene" id="ORUFI10G01060.1">
    <property type="protein sequence ID" value="ORUFI10G01060.1"/>
    <property type="gene ID" value="ORUFI10G01060"/>
</dbReference>
<accession>A0A0E0QVT2</accession>
<keyword evidence="3" id="KW-0597">Phosphoprotein</keyword>
<dbReference type="Proteomes" id="UP000008022">
    <property type="component" value="Unassembled WGS sequence"/>
</dbReference>
<organism evidence="8 9">
    <name type="scientific">Oryza rufipogon</name>
    <name type="common">Brownbeard rice</name>
    <name type="synonym">Asian wild rice</name>
    <dbReference type="NCBI Taxonomy" id="4529"/>
    <lineage>
        <taxon>Eukaryota</taxon>
        <taxon>Viridiplantae</taxon>
        <taxon>Streptophyta</taxon>
        <taxon>Embryophyta</taxon>
        <taxon>Tracheophyta</taxon>
        <taxon>Spermatophyta</taxon>
        <taxon>Magnoliopsida</taxon>
        <taxon>Liliopsida</taxon>
        <taxon>Poales</taxon>
        <taxon>Poaceae</taxon>
        <taxon>BOP clade</taxon>
        <taxon>Oryzoideae</taxon>
        <taxon>Oryzeae</taxon>
        <taxon>Oryzinae</taxon>
        <taxon>Oryza</taxon>
    </lineage>
</organism>
<dbReference type="HOGENOM" id="CLU_533615_0_0_1"/>
<evidence type="ECO:0000313" key="8">
    <source>
        <dbReference type="EnsemblPlants" id="ORUFI10G01060.1"/>
    </source>
</evidence>
<feature type="domain" description="Protein kinase" evidence="7">
    <location>
        <begin position="240"/>
        <end position="503"/>
    </location>
</feature>